<feature type="compositionally biased region" description="Low complexity" evidence="2">
    <location>
        <begin position="840"/>
        <end position="849"/>
    </location>
</feature>
<reference evidence="4 5" key="1">
    <citation type="submission" date="2014-02" db="EMBL/GenBank/DDBJ databases">
        <title>Transposable element dynamics among asymbiotic and ectomycorrhizal Amanita fungi.</title>
        <authorList>
            <consortium name="DOE Joint Genome Institute"/>
            <person name="Hess J."/>
            <person name="Skrede I."/>
            <person name="Wolfe B."/>
            <person name="LaButti K."/>
            <person name="Ohm R.A."/>
            <person name="Grigoriev I.V."/>
            <person name="Pringle A."/>
        </authorList>
    </citation>
    <scope>NUCLEOTIDE SEQUENCE [LARGE SCALE GENOMIC DNA]</scope>
    <source>
        <strain evidence="4 5">SKay4041</strain>
    </source>
</reference>
<feature type="compositionally biased region" description="Acidic residues" evidence="2">
    <location>
        <begin position="669"/>
        <end position="679"/>
    </location>
</feature>
<feature type="compositionally biased region" description="Basic and acidic residues" evidence="2">
    <location>
        <begin position="214"/>
        <end position="224"/>
    </location>
</feature>
<protein>
    <submittedName>
        <fullName evidence="4">Uncharacterized protein</fullName>
    </submittedName>
</protein>
<evidence type="ECO:0000256" key="3">
    <source>
        <dbReference type="SAM" id="Phobius"/>
    </source>
</evidence>
<sequence>MDAHNNGDNDIANQNHSLASIEHDLNHIFTQHPNSQVNDAGEPIIPADALVDVFQSFSDIYNGFQLLSTEEMDMLKQLLASNPGLQVTPQILLDFIAAKTKNAPQQDNTSHRSHNGNGGSPQQWIDDSIVDNQEVARMLDQDSAFMSDESNGSFSLLNASGGPYSRPPSRGPATPGSGSKSSVFDNERRQRSQPLATAAPSSWNNKRPAPAGRRKSDAGSRSDSESFITSPSTVFRRSTNDRRSRAPSNPTSPSAQYSSLHSPMGSPSAPPSSFQSFSLTGTGRYSRPPSRSGSHSHSLSQPFMSQYGSPPSSSALADDYASSDDNYSGSLSRSTNSLYDYQGRRRGNSFMRTTSSRSSVSPHPGPSAELDSSGVPFDLPNNSFLGDSINPELSDLSGSSSDEEDSALGLVLDRTANASTVSLEPLERVDALQRANAELGRKLIEAESTLQRKLTEHEAELEEMQSKLDEMRTELVATKREEKELRSKERQNMTQIMALEAEISKVTRALEHARATYGNLQKQYQEQCAASEKYRDDLRVREEVIRNLREAASMHEVEAGKWAREHESYEDRIIQLENELSVAQQAHAQLDEQKQENLLLKETIDRMRFEMDEMRSGLNLGIGPGAQGGLPGSGMGTISKSLGDELAGKMKWESEEKERSFDKDREESGAEEGDEEEGESFSSETAVSVDGEESAEEDVIQTVITRRKRKVASRATNKVEPVTTQVFEETKEYSDTGTQYDPEYFFVSGGIQTEAIVVPRKEEVHVQTDVVEEPPSPVSPAKVEFSVQAEPEEVGADVLRVEMEVQTEDVETAVSDEQMESLASSSSTILPPTPRPTSPAPSTSTNAPADEPPAYTTLAGSQVEERAAEEWLKKLHPGVTLPLDGLPGGVSDAAVAEWQELKAKLGIECAVIDEIVGSETSASASTASRSGGSSRIGGRFYNIYNTYLYGVGSGVHHHHSGNGKVPPPPSFLSTIASMATQAVMWAGASAFVLFFMAPYMGAGTPYGATHYDRYAWNSFNSLHGGMMAAAAGVGMAGAAAAGAEGTAAVWNILGRVGNGAARVVRGWPT</sequence>
<evidence type="ECO:0000313" key="5">
    <source>
        <dbReference type="Proteomes" id="UP000242287"/>
    </source>
</evidence>
<accession>A0A2A9N6F8</accession>
<keyword evidence="3" id="KW-1133">Transmembrane helix</keyword>
<organism evidence="4 5">
    <name type="scientific">Amanita thiersii Skay4041</name>
    <dbReference type="NCBI Taxonomy" id="703135"/>
    <lineage>
        <taxon>Eukaryota</taxon>
        <taxon>Fungi</taxon>
        <taxon>Dikarya</taxon>
        <taxon>Basidiomycota</taxon>
        <taxon>Agaricomycotina</taxon>
        <taxon>Agaricomycetes</taxon>
        <taxon>Agaricomycetidae</taxon>
        <taxon>Agaricales</taxon>
        <taxon>Pluteineae</taxon>
        <taxon>Amanitaceae</taxon>
        <taxon>Amanita</taxon>
    </lineage>
</organism>
<keyword evidence="3" id="KW-0812">Transmembrane</keyword>
<feature type="compositionally biased region" description="Low complexity" evidence="2">
    <location>
        <begin position="308"/>
        <end position="330"/>
    </location>
</feature>
<dbReference type="AlphaFoldDB" id="A0A2A9N6F8"/>
<evidence type="ECO:0000313" key="4">
    <source>
        <dbReference type="EMBL" id="PFH45209.1"/>
    </source>
</evidence>
<feature type="compositionally biased region" description="Low complexity" evidence="2">
    <location>
        <begin position="262"/>
        <end position="278"/>
    </location>
</feature>
<evidence type="ECO:0000256" key="2">
    <source>
        <dbReference type="SAM" id="MobiDB-lite"/>
    </source>
</evidence>
<feature type="region of interest" description="Disordered" evidence="2">
    <location>
        <begin position="102"/>
        <end position="125"/>
    </location>
</feature>
<feature type="coiled-coil region" evidence="1">
    <location>
        <begin position="429"/>
        <end position="523"/>
    </location>
</feature>
<keyword evidence="3" id="KW-0472">Membrane</keyword>
<evidence type="ECO:0000256" key="1">
    <source>
        <dbReference type="SAM" id="Coils"/>
    </source>
</evidence>
<feature type="region of interest" description="Disordered" evidence="2">
    <location>
        <begin position="147"/>
        <end position="403"/>
    </location>
</feature>
<keyword evidence="1" id="KW-0175">Coiled coil</keyword>
<proteinExistence type="predicted"/>
<feature type="compositionally biased region" description="Polar residues" evidence="2">
    <location>
        <begin position="192"/>
        <end position="205"/>
    </location>
</feature>
<dbReference type="EMBL" id="KZ302494">
    <property type="protein sequence ID" value="PFH45209.1"/>
    <property type="molecule type" value="Genomic_DNA"/>
</dbReference>
<dbReference type="STRING" id="703135.A0A2A9N6F8"/>
<feature type="compositionally biased region" description="Acidic residues" evidence="2">
    <location>
        <begin position="690"/>
        <end position="699"/>
    </location>
</feature>
<feature type="compositionally biased region" description="Gly residues" evidence="2">
    <location>
        <begin position="620"/>
        <end position="635"/>
    </location>
</feature>
<feature type="region of interest" description="Disordered" evidence="2">
    <location>
        <begin position="620"/>
        <end position="700"/>
    </location>
</feature>
<keyword evidence="5" id="KW-1185">Reference proteome</keyword>
<feature type="compositionally biased region" description="Polar residues" evidence="2">
    <location>
        <begin position="148"/>
        <end position="158"/>
    </location>
</feature>
<feature type="compositionally biased region" description="Basic and acidic residues" evidence="2">
    <location>
        <begin position="642"/>
        <end position="668"/>
    </location>
</feature>
<feature type="region of interest" description="Disordered" evidence="2">
    <location>
        <begin position="811"/>
        <end position="855"/>
    </location>
</feature>
<name>A0A2A9N6F8_9AGAR</name>
<feature type="compositionally biased region" description="Polar residues" evidence="2">
    <location>
        <begin position="225"/>
        <end position="237"/>
    </location>
</feature>
<dbReference type="OrthoDB" id="432685at2759"/>
<feature type="transmembrane region" description="Helical" evidence="3">
    <location>
        <begin position="982"/>
        <end position="1001"/>
    </location>
</feature>
<feature type="compositionally biased region" description="Low complexity" evidence="2">
    <location>
        <begin position="286"/>
        <end position="300"/>
    </location>
</feature>
<dbReference type="Proteomes" id="UP000242287">
    <property type="component" value="Unassembled WGS sequence"/>
</dbReference>
<feature type="compositionally biased region" description="Polar residues" evidence="2">
    <location>
        <begin position="246"/>
        <end position="261"/>
    </location>
</feature>
<gene>
    <name evidence="4" type="ORF">AMATHDRAFT_200766</name>
</gene>
<feature type="coiled-coil region" evidence="1">
    <location>
        <begin position="559"/>
        <end position="610"/>
    </location>
</feature>
<feature type="compositionally biased region" description="Polar residues" evidence="2">
    <location>
        <begin position="350"/>
        <end position="361"/>
    </location>
</feature>